<feature type="transmembrane region" description="Helical" evidence="6">
    <location>
        <begin position="251"/>
        <end position="270"/>
    </location>
</feature>
<dbReference type="VEuPathDB" id="FungiDB:CNL05630"/>
<dbReference type="Proteomes" id="UP000002149">
    <property type="component" value="Chromosome 12"/>
</dbReference>
<evidence type="ECO:0000313" key="7">
    <source>
        <dbReference type="EMBL" id="AAW46712.2"/>
    </source>
</evidence>
<reference evidence="7 8" key="1">
    <citation type="journal article" date="2005" name="Science">
        <title>The genome of the basidiomycetous yeast and human pathogen Cryptococcus neoformans.</title>
        <authorList>
            <person name="Loftus B.J."/>
            <person name="Fung E."/>
            <person name="Roncaglia P."/>
            <person name="Rowley D."/>
            <person name="Amedeo P."/>
            <person name="Bruno D."/>
            <person name="Vamathevan J."/>
            <person name="Miranda M."/>
            <person name="Anderson I.J."/>
            <person name="Fraser J.A."/>
            <person name="Allen J.E."/>
            <person name="Bosdet I.E."/>
            <person name="Brent M.R."/>
            <person name="Chiu R."/>
            <person name="Doering T.L."/>
            <person name="Donlin M.J."/>
            <person name="D'Souza C.A."/>
            <person name="Fox D.S."/>
            <person name="Grinberg V."/>
            <person name="Fu J."/>
            <person name="Fukushima M."/>
            <person name="Haas B.J."/>
            <person name="Huang J.C."/>
            <person name="Janbon G."/>
            <person name="Jones S.J."/>
            <person name="Koo H.L."/>
            <person name="Krzywinski M.I."/>
            <person name="Kwon-Chung J.K."/>
            <person name="Lengeler K.B."/>
            <person name="Maiti R."/>
            <person name="Marra M.A."/>
            <person name="Marra R.E."/>
            <person name="Mathewson C.A."/>
            <person name="Mitchell T.G."/>
            <person name="Pertea M."/>
            <person name="Riggs F.R."/>
            <person name="Salzberg S.L."/>
            <person name="Schein J.E."/>
            <person name="Shvartsbeyn A."/>
            <person name="Shin H."/>
            <person name="Shumway M."/>
            <person name="Specht C.A."/>
            <person name="Suh B.B."/>
            <person name="Tenney A."/>
            <person name="Utterback T.R."/>
            <person name="Wickes B.L."/>
            <person name="Wortman J.R."/>
            <person name="Wye N.H."/>
            <person name="Kronstad J.W."/>
            <person name="Lodge J.K."/>
            <person name="Heitman J."/>
            <person name="Davis R.W."/>
            <person name="Fraser C.M."/>
            <person name="Hyman R.W."/>
        </authorList>
    </citation>
    <scope>NUCLEOTIDE SEQUENCE [LARGE SCALE GENOMIC DNA]</scope>
    <source>
        <strain evidence="8">JEC21 / ATCC MYA-565</strain>
    </source>
</reference>
<protein>
    <recommendedName>
        <fullName evidence="9">DUF803-domain-containing protein</fullName>
    </recommendedName>
</protein>
<keyword evidence="3 6" id="KW-1133">Transmembrane helix</keyword>
<dbReference type="SUPFAM" id="SSF103481">
    <property type="entry name" value="Multidrug resistance efflux transporter EmrE"/>
    <property type="match status" value="1"/>
</dbReference>
<organism evidence="7 8">
    <name type="scientific">Cryptococcus deneoformans (strain JEC21 / ATCC MYA-565)</name>
    <name type="common">Cryptococcus neoformans var. neoformans serotype D</name>
    <dbReference type="NCBI Taxonomy" id="214684"/>
    <lineage>
        <taxon>Eukaryota</taxon>
        <taxon>Fungi</taxon>
        <taxon>Dikarya</taxon>
        <taxon>Basidiomycota</taxon>
        <taxon>Agaricomycotina</taxon>
        <taxon>Tremellomycetes</taxon>
        <taxon>Tremellales</taxon>
        <taxon>Cryptococcaceae</taxon>
        <taxon>Cryptococcus</taxon>
        <taxon>Cryptococcus neoformans species complex</taxon>
    </lineage>
</organism>
<feature type="transmembrane region" description="Helical" evidence="6">
    <location>
        <begin position="443"/>
        <end position="461"/>
    </location>
</feature>
<evidence type="ECO:0000256" key="6">
    <source>
        <dbReference type="SAM" id="Phobius"/>
    </source>
</evidence>
<dbReference type="eggNOG" id="KOG2922">
    <property type="taxonomic scope" value="Eukaryota"/>
</dbReference>
<sequence>MVGVSTSSFIGVGIACAGNILISLALTIQKLAHRNNEEALHVDQDPSASDSEPPSPPLRPRSRTRFGDPSPILEESEPPTPHHDRFIHDDDGSENGGSSRDDRMGEGRYGLGLEDVVAVPVTFISERSKSNPEATRITSYQSNDLSRSSSRGPPPVPIFPPKHTSLRVKLDPNPPAPRHSRHDDPEDESEDEEEDGDDETVGLKITDGRDIGKVEEGMYLKSKLWWLGMVLIAVGEGGNFLSYGFAPASVVAPLGTVALIANCIFAPLILGERFRTRDMVGMALAIIGAVTVVQASSDTSPRLDPDQLLMALTRLPFLLYTLFSLLLLPPLLFLSNSSFGQVHLTIDVGICALFGGFTVLATKALSSLLSGDFVGAWKSGVTWACLAVVGGTSLGQIRWLNRALMRFQSKEVIPTQFVLFTLAAIIGSAVLFQEFRDITLSRFINFAFGIATIFLGVHLLTSITSPTLIEKDEEGNQAAAEQSYEHVPIPYTTSSTSLHRFFSNTSERTPLIRSITPTAVPVPTPFSTGRTAGIDGLPRRHSDAPLARAPYSAPLVGPSVYAPTAATHGRTRLGKRTSASSFQSSIPKLGLGSQAGLLLIATTPPNTGYLASRGREWSVGPTGKTGGGGVGVGEEEASLETSLGDEDEGRRGRSKSSASLFPRSRTPSVARPGGRDKGR</sequence>
<dbReference type="InterPro" id="IPR037185">
    <property type="entry name" value="EmrE-like"/>
</dbReference>
<dbReference type="RefSeq" id="XP_024513912.1">
    <property type="nucleotide sequence ID" value="XM_024658198.1"/>
</dbReference>
<dbReference type="GO" id="GO:0016020">
    <property type="term" value="C:membrane"/>
    <property type="evidence" value="ECO:0000318"/>
    <property type="project" value="GO_Central"/>
</dbReference>
<evidence type="ECO:0000256" key="5">
    <source>
        <dbReference type="SAM" id="MobiDB-lite"/>
    </source>
</evidence>
<dbReference type="InterPro" id="IPR008521">
    <property type="entry name" value="Mg_trans_NIPA"/>
</dbReference>
<dbReference type="GO" id="GO:0015095">
    <property type="term" value="F:magnesium ion transmembrane transporter activity"/>
    <property type="evidence" value="ECO:0007669"/>
    <property type="project" value="InterPro"/>
</dbReference>
<feature type="transmembrane region" description="Helical" evidence="6">
    <location>
        <begin position="317"/>
        <end position="335"/>
    </location>
</feature>
<feature type="compositionally biased region" description="Acidic residues" evidence="5">
    <location>
        <begin position="185"/>
        <end position="200"/>
    </location>
</feature>
<feature type="compositionally biased region" description="Acidic residues" evidence="5">
    <location>
        <begin position="633"/>
        <end position="647"/>
    </location>
</feature>
<dbReference type="PANTHER" id="PTHR12570:SF65">
    <property type="entry name" value="MAGNESIUM TRANSPORTER NIPA9-RELATED"/>
    <property type="match status" value="1"/>
</dbReference>
<keyword evidence="4 6" id="KW-0472">Membrane</keyword>
<name>Q5K8H8_CRYD1</name>
<keyword evidence="8" id="KW-1185">Reference proteome</keyword>
<feature type="compositionally biased region" description="Basic and acidic residues" evidence="5">
    <location>
        <begin position="80"/>
        <end position="90"/>
    </location>
</feature>
<feature type="transmembrane region" description="Helical" evidence="6">
    <location>
        <begin position="224"/>
        <end position="245"/>
    </location>
</feature>
<evidence type="ECO:0000256" key="1">
    <source>
        <dbReference type="ARBA" id="ARBA00004141"/>
    </source>
</evidence>
<comment type="subcellular location">
    <subcellularLocation>
        <location evidence="1">Membrane</location>
        <topology evidence="1">Multi-pass membrane protein</topology>
    </subcellularLocation>
</comment>
<accession>Q5K8H8</accession>
<feature type="transmembrane region" description="Helical" evidence="6">
    <location>
        <begin position="342"/>
        <end position="361"/>
    </location>
</feature>
<evidence type="ECO:0000313" key="8">
    <source>
        <dbReference type="Proteomes" id="UP000002149"/>
    </source>
</evidence>
<feature type="compositionally biased region" description="Polar residues" evidence="5">
    <location>
        <begin position="131"/>
        <end position="145"/>
    </location>
</feature>
<proteinExistence type="predicted"/>
<dbReference type="Pfam" id="PF05653">
    <property type="entry name" value="Mg_trans_NIPA"/>
    <property type="match status" value="1"/>
</dbReference>
<evidence type="ECO:0008006" key="9">
    <source>
        <dbReference type="Google" id="ProtNLM"/>
    </source>
</evidence>
<dbReference type="HOGENOM" id="CLU_594492_0_0_1"/>
<evidence type="ECO:0000256" key="2">
    <source>
        <dbReference type="ARBA" id="ARBA00022692"/>
    </source>
</evidence>
<dbReference type="PANTHER" id="PTHR12570">
    <property type="match status" value="1"/>
</dbReference>
<dbReference type="GeneID" id="3254990"/>
<feature type="region of interest" description="Disordered" evidence="5">
    <location>
        <begin position="40"/>
        <end position="107"/>
    </location>
</feature>
<feature type="transmembrane region" description="Helical" evidence="6">
    <location>
        <begin position="412"/>
        <end position="431"/>
    </location>
</feature>
<evidence type="ECO:0000256" key="4">
    <source>
        <dbReference type="ARBA" id="ARBA00023136"/>
    </source>
</evidence>
<dbReference type="OrthoDB" id="165382at2759"/>
<dbReference type="PaxDb" id="214684-Q5K8H8"/>
<dbReference type="KEGG" id="cne:CNL05630"/>
<feature type="transmembrane region" description="Helical" evidence="6">
    <location>
        <begin position="6"/>
        <end position="28"/>
    </location>
</feature>
<feature type="compositionally biased region" description="Gly residues" evidence="5">
    <location>
        <begin position="623"/>
        <end position="632"/>
    </location>
</feature>
<gene>
    <name evidence="7" type="ordered locus">CNL05630</name>
</gene>
<keyword evidence="2 6" id="KW-0812">Transmembrane</keyword>
<evidence type="ECO:0000256" key="3">
    <source>
        <dbReference type="ARBA" id="ARBA00022989"/>
    </source>
</evidence>
<feature type="region of interest" description="Disordered" evidence="5">
    <location>
        <begin position="127"/>
        <end position="205"/>
    </location>
</feature>
<feature type="region of interest" description="Disordered" evidence="5">
    <location>
        <begin position="612"/>
        <end position="679"/>
    </location>
</feature>
<dbReference type="GO" id="GO:0015693">
    <property type="term" value="P:magnesium ion transport"/>
    <property type="evidence" value="ECO:0000318"/>
    <property type="project" value="GO_Central"/>
</dbReference>
<dbReference type="InParanoid" id="Q5K8H8"/>
<dbReference type="AlphaFoldDB" id="Q5K8H8"/>
<feature type="transmembrane region" description="Helical" evidence="6">
    <location>
        <begin position="279"/>
        <end position="297"/>
    </location>
</feature>
<dbReference type="EMBL" id="AE017352">
    <property type="protein sequence ID" value="AAW46712.2"/>
    <property type="molecule type" value="Genomic_DNA"/>
</dbReference>